<keyword evidence="10" id="KW-0687">Ribonucleoprotein</keyword>
<dbReference type="GO" id="GO:0006364">
    <property type="term" value="P:rRNA processing"/>
    <property type="evidence" value="ECO:0007669"/>
    <property type="project" value="UniProtKB-KW"/>
</dbReference>
<keyword evidence="4" id="KW-0690">Ribosome biogenesis</keyword>
<evidence type="ECO:0000256" key="5">
    <source>
        <dbReference type="ARBA" id="ARBA00022552"/>
    </source>
</evidence>
<dbReference type="GO" id="GO:0005634">
    <property type="term" value="C:nucleus"/>
    <property type="evidence" value="ECO:0007669"/>
    <property type="project" value="UniProtKB-SubCell"/>
</dbReference>
<evidence type="ECO:0000313" key="10">
    <source>
        <dbReference type="EMBL" id="KAF0296988.1"/>
    </source>
</evidence>
<dbReference type="InterPro" id="IPR007504">
    <property type="entry name" value="H/ACA_rnp_Gar1/Naf1"/>
</dbReference>
<proteinExistence type="inferred from homology"/>
<keyword evidence="8" id="KW-0539">Nucleus</keyword>
<dbReference type="GO" id="GO:0043489">
    <property type="term" value="P:RNA stabilization"/>
    <property type="evidence" value="ECO:0007669"/>
    <property type="project" value="UniProtKB-ARBA"/>
</dbReference>
<dbReference type="InterPro" id="IPR040309">
    <property type="entry name" value="Naf1"/>
</dbReference>
<feature type="region of interest" description="Disordered" evidence="9">
    <location>
        <begin position="1"/>
        <end position="111"/>
    </location>
</feature>
<protein>
    <recommendedName>
        <fullName evidence="3">H/ACA ribonucleoprotein complex non-core subunit NAF1</fullName>
    </recommendedName>
</protein>
<evidence type="ECO:0000256" key="1">
    <source>
        <dbReference type="ARBA" id="ARBA00004123"/>
    </source>
</evidence>
<organism evidence="10 11">
    <name type="scientific">Amphibalanus amphitrite</name>
    <name type="common">Striped barnacle</name>
    <name type="synonym">Balanus amphitrite</name>
    <dbReference type="NCBI Taxonomy" id="1232801"/>
    <lineage>
        <taxon>Eukaryota</taxon>
        <taxon>Metazoa</taxon>
        <taxon>Ecdysozoa</taxon>
        <taxon>Arthropoda</taxon>
        <taxon>Crustacea</taxon>
        <taxon>Multicrustacea</taxon>
        <taxon>Cirripedia</taxon>
        <taxon>Thoracica</taxon>
        <taxon>Thoracicalcarea</taxon>
        <taxon>Balanomorpha</taxon>
        <taxon>Balanoidea</taxon>
        <taxon>Balanidae</taxon>
        <taxon>Amphibalaninae</taxon>
        <taxon>Amphibalanus</taxon>
    </lineage>
</organism>
<keyword evidence="6" id="KW-0597">Phosphoprotein</keyword>
<keyword evidence="5" id="KW-0698">rRNA processing</keyword>
<gene>
    <name evidence="10" type="ORF">FJT64_005595</name>
</gene>
<evidence type="ECO:0000256" key="8">
    <source>
        <dbReference type="ARBA" id="ARBA00023242"/>
    </source>
</evidence>
<feature type="compositionally biased region" description="Acidic residues" evidence="9">
    <location>
        <begin position="198"/>
        <end position="209"/>
    </location>
</feature>
<reference evidence="10 11" key="1">
    <citation type="submission" date="2019-07" db="EMBL/GenBank/DDBJ databases">
        <title>Draft genome assembly of a fouling barnacle, Amphibalanus amphitrite (Darwin, 1854): The first reference genome for Thecostraca.</title>
        <authorList>
            <person name="Kim W."/>
        </authorList>
    </citation>
    <scope>NUCLEOTIDE SEQUENCE [LARGE SCALE GENOMIC DNA]</scope>
    <source>
        <strain evidence="10">SNU_AA5</strain>
        <tissue evidence="10">Soma without cirri and trophi</tissue>
    </source>
</reference>
<dbReference type="InterPro" id="IPR009000">
    <property type="entry name" value="Transl_B-barrel_sf"/>
</dbReference>
<comment type="caution">
    <text evidence="10">The sequence shown here is derived from an EMBL/GenBank/DDBJ whole genome shotgun (WGS) entry which is preliminary data.</text>
</comment>
<dbReference type="Gene3D" id="2.40.10.230">
    <property type="entry name" value="Probable tRNA pseudouridine synthase domain"/>
    <property type="match status" value="1"/>
</dbReference>
<accession>A0A6A4W4M2</accession>
<dbReference type="GO" id="GO:0001522">
    <property type="term" value="P:pseudouridine synthesis"/>
    <property type="evidence" value="ECO:0007669"/>
    <property type="project" value="InterPro"/>
</dbReference>
<dbReference type="FunFam" id="2.40.10.230:FF:000002">
    <property type="entry name" value="H/ACA ribonucleoprotein complex non-core subunit NAF1"/>
    <property type="match status" value="1"/>
</dbReference>
<evidence type="ECO:0000256" key="7">
    <source>
        <dbReference type="ARBA" id="ARBA00022884"/>
    </source>
</evidence>
<name>A0A6A4W4M2_AMPAM</name>
<feature type="region of interest" description="Disordered" evidence="9">
    <location>
        <begin position="157"/>
        <end position="242"/>
    </location>
</feature>
<sequence length="366" mass="38281">MITGDVTSVTTLQPTGAGDYGKIGAGEHAGEFVTGHATGSFESPTGISSKTKSETLENPPVSIEAGSGYSQSSGNVPVEPTEESVNSSEMPSVHQPNTPSSSHIIPPVSESSSSSLMAIDVTMATVNPAPAVDNTTSSSDSGQKMAASGALAMLAGYNSDGADDSEEEDTAMAVEPELSVDREGLYRDSLAAPWSGDSESDSESADESSDSSSSSSDSDSEPAAEIDKEEEDGETDHTRSVFGPMTKGELCLLDLPPIEHLHIVLPEDQCTKVGVVTSVVDCLVVVQSLPGSPALDIDSVLFLERGRRPLGRVYDVMGPVAEAAYCVRFNTPKEIEEFGIEPGAEVFYAPGSAEYSHYVFVEALRK</sequence>
<feature type="compositionally biased region" description="Polar residues" evidence="9">
    <location>
        <begin position="83"/>
        <end position="98"/>
    </location>
</feature>
<comment type="subcellular location">
    <subcellularLocation>
        <location evidence="1">Nucleus</location>
    </subcellularLocation>
</comment>
<feature type="compositionally biased region" description="Polar residues" evidence="9">
    <location>
        <begin position="1"/>
        <end position="14"/>
    </location>
</feature>
<dbReference type="EMBL" id="VIIS01001519">
    <property type="protein sequence ID" value="KAF0296988.1"/>
    <property type="molecule type" value="Genomic_DNA"/>
</dbReference>
<dbReference type="InterPro" id="IPR038664">
    <property type="entry name" value="Gar1/Naf1_Cbf5-bd_sf"/>
</dbReference>
<evidence type="ECO:0000256" key="9">
    <source>
        <dbReference type="SAM" id="MobiDB-lite"/>
    </source>
</evidence>
<evidence type="ECO:0000313" key="11">
    <source>
        <dbReference type="Proteomes" id="UP000440578"/>
    </source>
</evidence>
<evidence type="ECO:0000256" key="4">
    <source>
        <dbReference type="ARBA" id="ARBA00022517"/>
    </source>
</evidence>
<dbReference type="Pfam" id="PF04410">
    <property type="entry name" value="Gar1"/>
    <property type="match status" value="1"/>
</dbReference>
<dbReference type="PANTHER" id="PTHR31633:SF1">
    <property type="entry name" value="H_ACA RIBONUCLEOPROTEIN COMPLEX NON-CORE SUBUNIT NAF1"/>
    <property type="match status" value="1"/>
</dbReference>
<dbReference type="AlphaFoldDB" id="A0A6A4W4M2"/>
<dbReference type="GO" id="GO:0005732">
    <property type="term" value="C:sno(s)RNA-containing ribonucleoprotein complex"/>
    <property type="evidence" value="ECO:0007669"/>
    <property type="project" value="InterPro"/>
</dbReference>
<feature type="compositionally biased region" description="Acidic residues" evidence="9">
    <location>
        <begin position="218"/>
        <end position="234"/>
    </location>
</feature>
<feature type="compositionally biased region" description="Acidic residues" evidence="9">
    <location>
        <begin position="161"/>
        <end position="170"/>
    </location>
</feature>
<feature type="compositionally biased region" description="Polar residues" evidence="9">
    <location>
        <begin position="40"/>
        <end position="50"/>
    </location>
</feature>
<keyword evidence="11" id="KW-1185">Reference proteome</keyword>
<dbReference type="OrthoDB" id="21550at2759"/>
<dbReference type="SUPFAM" id="SSF50447">
    <property type="entry name" value="Translation proteins"/>
    <property type="match status" value="1"/>
</dbReference>
<comment type="similarity">
    <text evidence="2">Belongs to the NAF1 family.</text>
</comment>
<dbReference type="GO" id="GO:0000493">
    <property type="term" value="P:box H/ACA snoRNP assembly"/>
    <property type="evidence" value="ECO:0007669"/>
    <property type="project" value="InterPro"/>
</dbReference>
<keyword evidence="7" id="KW-0694">RNA-binding</keyword>
<dbReference type="Proteomes" id="UP000440578">
    <property type="component" value="Unassembled WGS sequence"/>
</dbReference>
<evidence type="ECO:0000256" key="3">
    <source>
        <dbReference type="ARBA" id="ARBA00021438"/>
    </source>
</evidence>
<evidence type="ECO:0000256" key="6">
    <source>
        <dbReference type="ARBA" id="ARBA00022553"/>
    </source>
</evidence>
<evidence type="ECO:0000256" key="2">
    <source>
        <dbReference type="ARBA" id="ARBA00009801"/>
    </source>
</evidence>
<dbReference type="GO" id="GO:0003723">
    <property type="term" value="F:RNA binding"/>
    <property type="evidence" value="ECO:0007669"/>
    <property type="project" value="UniProtKB-KW"/>
</dbReference>
<feature type="compositionally biased region" description="Low complexity" evidence="9">
    <location>
        <begin position="99"/>
        <end position="111"/>
    </location>
</feature>
<dbReference type="PANTHER" id="PTHR31633">
    <property type="entry name" value="H/ACA RIBONUCLEOPROTEIN COMPLEX NON-CORE SUBUNIT NAF1"/>
    <property type="match status" value="1"/>
</dbReference>